<evidence type="ECO:0000313" key="4">
    <source>
        <dbReference type="Proteomes" id="UP000713904"/>
    </source>
</evidence>
<keyword evidence="2" id="KW-0812">Transmembrane</keyword>
<proteinExistence type="predicted"/>
<dbReference type="InterPro" id="IPR021522">
    <property type="entry name" value="MctB"/>
</dbReference>
<comment type="caution">
    <text evidence="3">The sequence shown here is derived from an EMBL/GenBank/DDBJ whole genome shotgun (WGS) entry which is preliminary data.</text>
</comment>
<sequence>MHINFKYFIVSIGSIFLALGVGILIGSNIGTNETIQKQNAAIVKDIDNRFNELKEKDDKLTSENEKLNINIEDLKKYIGKNEDVLVSGKLIGKKIAIISFNEDGANEETEKTIVKFGGEVGFNININGSSVNDDNLKKINEKLQLNLSKKEEIVKLIEESIVSSNNDGRLTALQELGIIKINSMASQFENIDSIIVNNSANMKKKGEVDMEYLISDFMKSKKQTVIVQSSGSTIDVANKFGKLKLATISNINEEIGHISFALILNDSNITGNFGKIQEGYSLIPSVK</sequence>
<keyword evidence="2" id="KW-0472">Membrane</keyword>
<evidence type="ECO:0000256" key="2">
    <source>
        <dbReference type="SAM" id="Phobius"/>
    </source>
</evidence>
<dbReference type="Proteomes" id="UP000713904">
    <property type="component" value="Unassembled WGS sequence"/>
</dbReference>
<keyword evidence="1" id="KW-0175">Coiled coil</keyword>
<feature type="transmembrane region" description="Helical" evidence="2">
    <location>
        <begin position="7"/>
        <end position="29"/>
    </location>
</feature>
<reference evidence="3 4" key="1">
    <citation type="submission" date="2020-05" db="EMBL/GenBank/DDBJ databases">
        <title>Draft genome of xy-202 and genomic insight in genome of the genus Peptostreptococcus.</title>
        <authorList>
            <person name="Zhang Z."/>
        </authorList>
    </citation>
    <scope>NUCLEOTIDE SEQUENCE [LARGE SCALE GENOMIC DNA]</scope>
    <source>
        <strain evidence="3 4">DSM 27025</strain>
    </source>
</reference>
<protein>
    <submittedName>
        <fullName evidence="3">Copper transporter</fullName>
    </submittedName>
</protein>
<keyword evidence="2" id="KW-1133">Transmembrane helix</keyword>
<dbReference type="RefSeq" id="WP_185624509.1">
    <property type="nucleotide sequence ID" value="NZ_JABGBW010000006.1"/>
</dbReference>
<dbReference type="EMBL" id="JABGBW010000006">
    <property type="protein sequence ID" value="MBC2576487.1"/>
    <property type="molecule type" value="Genomic_DNA"/>
</dbReference>
<organism evidence="3 4">
    <name type="scientific">Peptostreptococcus canis</name>
    <dbReference type="NCBI Taxonomy" id="1159213"/>
    <lineage>
        <taxon>Bacteria</taxon>
        <taxon>Bacillati</taxon>
        <taxon>Bacillota</taxon>
        <taxon>Clostridia</taxon>
        <taxon>Peptostreptococcales</taxon>
        <taxon>Peptostreptococcaceae</taxon>
        <taxon>Peptostreptococcus</taxon>
    </lineage>
</organism>
<gene>
    <name evidence="3" type="ORF">HLB29_07280</name>
</gene>
<feature type="coiled-coil region" evidence="1">
    <location>
        <begin position="43"/>
        <end position="70"/>
    </location>
</feature>
<keyword evidence="4" id="KW-1185">Reference proteome</keyword>
<dbReference type="Pfam" id="PF11382">
    <property type="entry name" value="MctB"/>
    <property type="match status" value="1"/>
</dbReference>
<name>A0ABR6TM37_9FIRM</name>
<accession>A0ABR6TM37</accession>
<evidence type="ECO:0000313" key="3">
    <source>
        <dbReference type="EMBL" id="MBC2576487.1"/>
    </source>
</evidence>
<evidence type="ECO:0000256" key="1">
    <source>
        <dbReference type="SAM" id="Coils"/>
    </source>
</evidence>